<evidence type="ECO:0000256" key="1">
    <source>
        <dbReference type="ARBA" id="ARBA00022722"/>
    </source>
</evidence>
<keyword evidence="4" id="KW-1185">Reference proteome</keyword>
<dbReference type="InParanoid" id="D8R4M4"/>
<dbReference type="Gramene" id="EFJ33127">
    <property type="protein sequence ID" value="EFJ33127"/>
    <property type="gene ID" value="SELMODRAFT_407315"/>
</dbReference>
<dbReference type="GO" id="GO:0016787">
    <property type="term" value="F:hydrolase activity"/>
    <property type="evidence" value="ECO:0007669"/>
    <property type="project" value="UniProtKB-KW"/>
</dbReference>
<keyword evidence="1" id="KW-0540">Nuclease</keyword>
<organism evidence="4">
    <name type="scientific">Selaginella moellendorffii</name>
    <name type="common">Spikemoss</name>
    <dbReference type="NCBI Taxonomy" id="88036"/>
    <lineage>
        <taxon>Eukaryota</taxon>
        <taxon>Viridiplantae</taxon>
        <taxon>Streptophyta</taxon>
        <taxon>Embryophyta</taxon>
        <taxon>Tracheophyta</taxon>
        <taxon>Lycopodiopsida</taxon>
        <taxon>Selaginellales</taxon>
        <taxon>Selaginellaceae</taxon>
        <taxon>Selaginella</taxon>
    </lineage>
</organism>
<protein>
    <submittedName>
        <fullName evidence="3">Uncharacterized protein</fullName>
    </submittedName>
</protein>
<dbReference type="KEGG" id="smo:SELMODRAFT_407315"/>
<gene>
    <name evidence="3" type="ORF">SELMODRAFT_407315</name>
</gene>
<evidence type="ECO:0000313" key="4">
    <source>
        <dbReference type="Proteomes" id="UP000001514"/>
    </source>
</evidence>
<dbReference type="AlphaFoldDB" id="D8R4M4"/>
<keyword evidence="2" id="KW-0378">Hydrolase</keyword>
<dbReference type="InterPro" id="IPR044925">
    <property type="entry name" value="His-Me_finger_sf"/>
</dbReference>
<dbReference type="eggNOG" id="ENOG502QTYN">
    <property type="taxonomic scope" value="Eukaryota"/>
</dbReference>
<dbReference type="PANTHER" id="PTHR33607:SF2">
    <property type="entry name" value="ENDONUCLEASE-1"/>
    <property type="match status" value="1"/>
</dbReference>
<reference evidence="3 4" key="1">
    <citation type="journal article" date="2011" name="Science">
        <title>The Selaginella genome identifies genetic changes associated with the evolution of vascular plants.</title>
        <authorList>
            <person name="Banks J.A."/>
            <person name="Nishiyama T."/>
            <person name="Hasebe M."/>
            <person name="Bowman J.L."/>
            <person name="Gribskov M."/>
            <person name="dePamphilis C."/>
            <person name="Albert V.A."/>
            <person name="Aono N."/>
            <person name="Aoyama T."/>
            <person name="Ambrose B.A."/>
            <person name="Ashton N.W."/>
            <person name="Axtell M.J."/>
            <person name="Barker E."/>
            <person name="Barker M.S."/>
            <person name="Bennetzen J.L."/>
            <person name="Bonawitz N.D."/>
            <person name="Chapple C."/>
            <person name="Cheng C."/>
            <person name="Correa L.G."/>
            <person name="Dacre M."/>
            <person name="DeBarry J."/>
            <person name="Dreyer I."/>
            <person name="Elias M."/>
            <person name="Engstrom E.M."/>
            <person name="Estelle M."/>
            <person name="Feng L."/>
            <person name="Finet C."/>
            <person name="Floyd S.K."/>
            <person name="Frommer W.B."/>
            <person name="Fujita T."/>
            <person name="Gramzow L."/>
            <person name="Gutensohn M."/>
            <person name="Harholt J."/>
            <person name="Hattori M."/>
            <person name="Heyl A."/>
            <person name="Hirai T."/>
            <person name="Hiwatashi Y."/>
            <person name="Ishikawa M."/>
            <person name="Iwata M."/>
            <person name="Karol K.G."/>
            <person name="Koehler B."/>
            <person name="Kolukisaoglu U."/>
            <person name="Kubo M."/>
            <person name="Kurata T."/>
            <person name="Lalonde S."/>
            <person name="Li K."/>
            <person name="Li Y."/>
            <person name="Litt A."/>
            <person name="Lyons E."/>
            <person name="Manning G."/>
            <person name="Maruyama T."/>
            <person name="Michael T.P."/>
            <person name="Mikami K."/>
            <person name="Miyazaki S."/>
            <person name="Morinaga S."/>
            <person name="Murata T."/>
            <person name="Mueller-Roeber B."/>
            <person name="Nelson D.R."/>
            <person name="Obara M."/>
            <person name="Oguri Y."/>
            <person name="Olmstead R.G."/>
            <person name="Onodera N."/>
            <person name="Petersen B.L."/>
            <person name="Pils B."/>
            <person name="Prigge M."/>
            <person name="Rensing S.A."/>
            <person name="Riano-Pachon D.M."/>
            <person name="Roberts A.W."/>
            <person name="Sato Y."/>
            <person name="Scheller H.V."/>
            <person name="Schulz B."/>
            <person name="Schulz C."/>
            <person name="Shakirov E.V."/>
            <person name="Shibagaki N."/>
            <person name="Shinohara N."/>
            <person name="Shippen D.E."/>
            <person name="Soerensen I."/>
            <person name="Sotooka R."/>
            <person name="Sugimoto N."/>
            <person name="Sugita M."/>
            <person name="Sumikawa N."/>
            <person name="Tanurdzic M."/>
            <person name="Theissen G."/>
            <person name="Ulvskov P."/>
            <person name="Wakazuki S."/>
            <person name="Weng J.K."/>
            <person name="Willats W.W."/>
            <person name="Wipf D."/>
            <person name="Wolf P.G."/>
            <person name="Yang L."/>
            <person name="Zimmer A.D."/>
            <person name="Zhu Q."/>
            <person name="Mitros T."/>
            <person name="Hellsten U."/>
            <person name="Loque D."/>
            <person name="Otillar R."/>
            <person name="Salamov A."/>
            <person name="Schmutz J."/>
            <person name="Shapiro H."/>
            <person name="Lindquist E."/>
            <person name="Lucas S."/>
            <person name="Rokhsar D."/>
            <person name="Grigoriev I.V."/>
        </authorList>
    </citation>
    <scope>NUCLEOTIDE SEQUENCE [LARGE SCALE GENOMIC DNA]</scope>
</reference>
<dbReference type="GO" id="GO:0006308">
    <property type="term" value="P:DNA catabolic process"/>
    <property type="evidence" value="ECO:0000318"/>
    <property type="project" value="GO_Central"/>
</dbReference>
<dbReference type="Pfam" id="PF04231">
    <property type="entry name" value="Endonuclease_1"/>
    <property type="match status" value="1"/>
</dbReference>
<dbReference type="EMBL" id="GL377571">
    <property type="protein sequence ID" value="EFJ33127.1"/>
    <property type="molecule type" value="Genomic_DNA"/>
</dbReference>
<dbReference type="SUPFAM" id="SSF54060">
    <property type="entry name" value="His-Me finger endonucleases"/>
    <property type="match status" value="1"/>
</dbReference>
<dbReference type="PANTHER" id="PTHR33607">
    <property type="entry name" value="ENDONUCLEASE-1"/>
    <property type="match status" value="1"/>
</dbReference>
<name>D8R4M4_SELML</name>
<dbReference type="Proteomes" id="UP000001514">
    <property type="component" value="Unassembled WGS sequence"/>
</dbReference>
<dbReference type="GO" id="GO:0004536">
    <property type="term" value="F:DNA nuclease activity"/>
    <property type="evidence" value="ECO:0000318"/>
    <property type="project" value="GO_Central"/>
</dbReference>
<dbReference type="STRING" id="88036.D8R4M4"/>
<evidence type="ECO:0000256" key="2">
    <source>
        <dbReference type="ARBA" id="ARBA00022801"/>
    </source>
</evidence>
<sequence>MAIALMNVCPGKFPGRRNEGSLDSEKNDSSLELVGRQPWPWKRTVLGALVVGFACVGIKSQHHGLALATTTSCESESYYEGTQALTGTALELKLHHIVQEGHDSISYVQVWEALKFLDEDPSSPDDMRTFVATLLWAQARPAGVYRLTQLKASRHQCDRAVNSSRRNKYFGDCTVESVGDCLVPANREAGADTATDKKSWRPPKEVRGDIARSVMYMAVRYFPSLRLSNTPSIANAEMGVLSMLLRWNDADPPSPSEEIRNSKVCERYQHNRNPFVDHPEFAHRIW</sequence>
<accession>D8R4M4</accession>
<dbReference type="InterPro" id="IPR007346">
    <property type="entry name" value="Endonuclease-I"/>
</dbReference>
<evidence type="ECO:0000313" key="3">
    <source>
        <dbReference type="EMBL" id="EFJ33127.1"/>
    </source>
</evidence>
<dbReference type="HOGENOM" id="CLU_019348_0_0_1"/>
<proteinExistence type="predicted"/>